<evidence type="ECO:0000256" key="3">
    <source>
        <dbReference type="SAM" id="SignalP"/>
    </source>
</evidence>
<keyword evidence="6" id="KW-1185">Reference proteome</keyword>
<comment type="similarity">
    <text evidence="1">Belongs to the peptidase S33 family.</text>
</comment>
<dbReference type="GeneID" id="92083462"/>
<feature type="signal peptide" evidence="3">
    <location>
        <begin position="1"/>
        <end position="20"/>
    </location>
</feature>
<evidence type="ECO:0000259" key="4">
    <source>
        <dbReference type="Pfam" id="PF00561"/>
    </source>
</evidence>
<evidence type="ECO:0000256" key="2">
    <source>
        <dbReference type="ARBA" id="ARBA00022801"/>
    </source>
</evidence>
<feature type="chain" id="PRO_5045680361" description="AB hydrolase-1 domain-containing protein" evidence="3">
    <location>
        <begin position="21"/>
        <end position="477"/>
    </location>
</feature>
<dbReference type="EMBL" id="JAQQWE010000010">
    <property type="protein sequence ID" value="KAK7937310.1"/>
    <property type="molecule type" value="Genomic_DNA"/>
</dbReference>
<dbReference type="PANTHER" id="PTHR43248">
    <property type="entry name" value="2-SUCCINYL-6-HYDROXY-2,4-CYCLOHEXADIENE-1-CARBOXYLATE SYNTHASE"/>
    <property type="match status" value="1"/>
</dbReference>
<dbReference type="Pfam" id="PF00561">
    <property type="entry name" value="Abhydrolase_1"/>
    <property type="match status" value="1"/>
</dbReference>
<dbReference type="SUPFAM" id="SSF53474">
    <property type="entry name" value="alpha/beta-Hydrolases"/>
    <property type="match status" value="1"/>
</dbReference>
<dbReference type="PANTHER" id="PTHR43248:SF25">
    <property type="entry name" value="AB HYDROLASE-1 DOMAIN-CONTAINING PROTEIN-RELATED"/>
    <property type="match status" value="1"/>
</dbReference>
<name>A0ABR1PS90_9PEZI</name>
<feature type="domain" description="AB hydrolase-1" evidence="4">
    <location>
        <begin position="79"/>
        <end position="264"/>
    </location>
</feature>
<proteinExistence type="inferred from homology"/>
<evidence type="ECO:0000256" key="1">
    <source>
        <dbReference type="ARBA" id="ARBA00010088"/>
    </source>
</evidence>
<comment type="caution">
    <text evidence="5">The sequence shown here is derived from an EMBL/GenBank/DDBJ whole genome shotgun (WGS) entry which is preliminary data.</text>
</comment>
<dbReference type="InterPro" id="IPR051601">
    <property type="entry name" value="Serine_prot/Carboxylest_S33"/>
</dbReference>
<keyword evidence="3" id="KW-0732">Signal</keyword>
<reference evidence="5 6" key="1">
    <citation type="submission" date="2023-01" db="EMBL/GenBank/DDBJ databases">
        <title>Analysis of 21 Apiospora genomes using comparative genomics revels a genus with tremendous synthesis potential of carbohydrate active enzymes and secondary metabolites.</title>
        <authorList>
            <person name="Sorensen T."/>
        </authorList>
    </citation>
    <scope>NUCLEOTIDE SEQUENCE [LARGE SCALE GENOMIC DNA]</scope>
    <source>
        <strain evidence="5 6">CBS 24483</strain>
    </source>
</reference>
<protein>
    <recommendedName>
        <fullName evidence="4">AB hydrolase-1 domain-containing protein</fullName>
    </recommendedName>
</protein>
<dbReference type="InterPro" id="IPR000073">
    <property type="entry name" value="AB_hydrolase_1"/>
</dbReference>
<dbReference type="PROSITE" id="PS51257">
    <property type="entry name" value="PROKAR_LIPOPROTEIN"/>
    <property type="match status" value="1"/>
</dbReference>
<sequence length="477" mass="51736">MNRFVAALILFGSLGCSASGFENIKPSGNLTWTPCFDESIYKCSKLEVPLDYSNTSLGTASIAFLKMAGKKATAESQSIVLVPGGPGGSGVYLLLSYQALLGQLFGEQYNFVSFDPRGVNNSGPSLDCFSGNAEARQAFNRLHVTGATNISTTSLQAQYYSASIYGEWCNDAVTKESPYGYHVTTPAVARDLLTFVEAEAEMAGKAPSDAKLWCYAGSYGTVIGSTFATMFPDRVGRMVLDGVEDAEQYYDNDWRDNVEQMDEAMAQFSSLCHSAGPDKCSFWGPTPDNITTRLDGLIHQLQDRPVPVARIESQRGRPALVTYSDLKALLMQSIYTPMGSFPAMADVLHQLEGGNASALAGMVDALAIASDAATVIRCADSSRRNKLTTIDEFRDFVEYGVSKSKYLGDMWPMFVETILCLSVRPQFPDSMVAQGMQGLDRPTSFPILFTSNTIDPITPLLSYVSTTISYLMAGICC</sequence>
<accession>A0ABR1PS90</accession>
<dbReference type="InterPro" id="IPR029058">
    <property type="entry name" value="AB_hydrolase_fold"/>
</dbReference>
<organism evidence="5 6">
    <name type="scientific">Apiospora aurea</name>
    <dbReference type="NCBI Taxonomy" id="335848"/>
    <lineage>
        <taxon>Eukaryota</taxon>
        <taxon>Fungi</taxon>
        <taxon>Dikarya</taxon>
        <taxon>Ascomycota</taxon>
        <taxon>Pezizomycotina</taxon>
        <taxon>Sordariomycetes</taxon>
        <taxon>Xylariomycetidae</taxon>
        <taxon>Amphisphaeriales</taxon>
        <taxon>Apiosporaceae</taxon>
        <taxon>Apiospora</taxon>
    </lineage>
</organism>
<evidence type="ECO:0000313" key="5">
    <source>
        <dbReference type="EMBL" id="KAK7937310.1"/>
    </source>
</evidence>
<gene>
    <name evidence="5" type="ORF">PG986_014178</name>
</gene>
<keyword evidence="2" id="KW-0378">Hydrolase</keyword>
<dbReference type="Proteomes" id="UP001391051">
    <property type="component" value="Unassembled WGS sequence"/>
</dbReference>
<evidence type="ECO:0000313" key="6">
    <source>
        <dbReference type="Proteomes" id="UP001391051"/>
    </source>
</evidence>
<dbReference type="RefSeq" id="XP_066692638.1">
    <property type="nucleotide sequence ID" value="XM_066850400.1"/>
</dbReference>
<dbReference type="Gene3D" id="3.40.50.1820">
    <property type="entry name" value="alpha/beta hydrolase"/>
    <property type="match status" value="1"/>
</dbReference>